<dbReference type="EMBL" id="JBHTMK010000044">
    <property type="protein sequence ID" value="MFD1370597.1"/>
    <property type="molecule type" value="Genomic_DNA"/>
</dbReference>
<sequence>MSPEGEEWQLGHRIQEPCGQAQDWWELHPVTLVRPGAGETTTRLLCATCDEAVDCVVVSEAGRRRRRWRTRAVSVAAASGAILLTAGSVGGVTGMFVLGAEGKPLLAAASGAMGLIYYWLTYLIGPHIRPWGTTAPGDEDVRLVSPSPVHELRPPSRRSEIPAPDQAV</sequence>
<keyword evidence="4" id="KW-1185">Reference proteome</keyword>
<dbReference type="RefSeq" id="WP_317793636.1">
    <property type="nucleotide sequence ID" value="NZ_AP028461.1"/>
</dbReference>
<accession>A0ABW4AIG2</accession>
<feature type="compositionally biased region" description="Basic and acidic residues" evidence="1">
    <location>
        <begin position="150"/>
        <end position="160"/>
    </location>
</feature>
<keyword evidence="2" id="KW-0472">Membrane</keyword>
<evidence type="ECO:0000313" key="3">
    <source>
        <dbReference type="EMBL" id="MFD1370597.1"/>
    </source>
</evidence>
<evidence type="ECO:0000256" key="2">
    <source>
        <dbReference type="SAM" id="Phobius"/>
    </source>
</evidence>
<evidence type="ECO:0000313" key="4">
    <source>
        <dbReference type="Proteomes" id="UP001597183"/>
    </source>
</evidence>
<gene>
    <name evidence="3" type="ORF">ACFQ5G_35120</name>
</gene>
<feature type="region of interest" description="Disordered" evidence="1">
    <location>
        <begin position="139"/>
        <end position="168"/>
    </location>
</feature>
<organism evidence="3 4">
    <name type="scientific">Actinoplanes sichuanensis</name>
    <dbReference type="NCBI Taxonomy" id="512349"/>
    <lineage>
        <taxon>Bacteria</taxon>
        <taxon>Bacillati</taxon>
        <taxon>Actinomycetota</taxon>
        <taxon>Actinomycetes</taxon>
        <taxon>Micromonosporales</taxon>
        <taxon>Micromonosporaceae</taxon>
        <taxon>Actinoplanes</taxon>
    </lineage>
</organism>
<reference evidence="4" key="1">
    <citation type="journal article" date="2019" name="Int. J. Syst. Evol. Microbiol.">
        <title>The Global Catalogue of Microorganisms (GCM) 10K type strain sequencing project: providing services to taxonomists for standard genome sequencing and annotation.</title>
        <authorList>
            <consortium name="The Broad Institute Genomics Platform"/>
            <consortium name="The Broad Institute Genome Sequencing Center for Infectious Disease"/>
            <person name="Wu L."/>
            <person name="Ma J."/>
        </authorList>
    </citation>
    <scope>NUCLEOTIDE SEQUENCE [LARGE SCALE GENOMIC DNA]</scope>
    <source>
        <strain evidence="4">CCM 7526</strain>
    </source>
</reference>
<proteinExistence type="predicted"/>
<keyword evidence="2" id="KW-0812">Transmembrane</keyword>
<protein>
    <submittedName>
        <fullName evidence="3">Uncharacterized protein</fullName>
    </submittedName>
</protein>
<evidence type="ECO:0000256" key="1">
    <source>
        <dbReference type="SAM" id="MobiDB-lite"/>
    </source>
</evidence>
<keyword evidence="2" id="KW-1133">Transmembrane helix</keyword>
<name>A0ABW4AIG2_9ACTN</name>
<dbReference type="Proteomes" id="UP001597183">
    <property type="component" value="Unassembled WGS sequence"/>
</dbReference>
<comment type="caution">
    <text evidence="3">The sequence shown here is derived from an EMBL/GenBank/DDBJ whole genome shotgun (WGS) entry which is preliminary data.</text>
</comment>
<feature type="transmembrane region" description="Helical" evidence="2">
    <location>
        <begin position="105"/>
        <end position="124"/>
    </location>
</feature>
<feature type="transmembrane region" description="Helical" evidence="2">
    <location>
        <begin position="73"/>
        <end position="99"/>
    </location>
</feature>